<keyword evidence="1" id="KW-1133">Transmembrane helix</keyword>
<dbReference type="AlphaFoldDB" id="A0A7X1CNT4"/>
<keyword evidence="1" id="KW-0812">Transmembrane</keyword>
<evidence type="ECO:0000256" key="1">
    <source>
        <dbReference type="SAM" id="Phobius"/>
    </source>
</evidence>
<evidence type="ECO:0000313" key="3">
    <source>
        <dbReference type="Proteomes" id="UP000535908"/>
    </source>
</evidence>
<dbReference type="EMBL" id="JAARWN010000001">
    <property type="protein sequence ID" value="MBC1935227.1"/>
    <property type="molecule type" value="Genomic_DNA"/>
</dbReference>
<proteinExistence type="predicted"/>
<sequence length="56" mass="6388">MLEYLLGGFIAGFMLAMIYGNIFLSDKAKRKADEYDITTVDDSNSDIVTNRRSRNH</sequence>
<feature type="transmembrane region" description="Helical" evidence="1">
    <location>
        <begin position="6"/>
        <end position="24"/>
    </location>
</feature>
<keyword evidence="1" id="KW-0472">Membrane</keyword>
<dbReference type="Proteomes" id="UP000535908">
    <property type="component" value="Unassembled WGS sequence"/>
</dbReference>
<comment type="caution">
    <text evidence="2">The sequence shown here is derived from an EMBL/GenBank/DDBJ whole genome shotgun (WGS) entry which is preliminary data.</text>
</comment>
<reference evidence="2 3" key="1">
    <citation type="submission" date="2020-03" db="EMBL/GenBank/DDBJ databases">
        <title>Soil Listeria distribution.</title>
        <authorList>
            <person name="Liao J."/>
            <person name="Wiedmann M."/>
        </authorList>
    </citation>
    <scope>NUCLEOTIDE SEQUENCE [LARGE SCALE GENOMIC DNA]</scope>
    <source>
        <strain evidence="2 3">FSL L7-0741</strain>
    </source>
</reference>
<name>A0A7X1CNT4_9LIST</name>
<protein>
    <submittedName>
        <fullName evidence="2">Uncharacterized protein</fullName>
    </submittedName>
</protein>
<dbReference type="RefSeq" id="WP_185525408.1">
    <property type="nucleotide sequence ID" value="NZ_JAARWN010000001.1"/>
</dbReference>
<organism evidence="2 3">
    <name type="scientific">Listeria grandensis</name>
    <dbReference type="NCBI Taxonomy" id="1494963"/>
    <lineage>
        <taxon>Bacteria</taxon>
        <taxon>Bacillati</taxon>
        <taxon>Bacillota</taxon>
        <taxon>Bacilli</taxon>
        <taxon>Bacillales</taxon>
        <taxon>Listeriaceae</taxon>
        <taxon>Listeria</taxon>
    </lineage>
</organism>
<gene>
    <name evidence="2" type="ORF">HCA69_02540</name>
</gene>
<accession>A0A7X1CNT4</accession>
<evidence type="ECO:0000313" key="2">
    <source>
        <dbReference type="EMBL" id="MBC1935227.1"/>
    </source>
</evidence>